<evidence type="ECO:0000313" key="11">
    <source>
        <dbReference type="Proteomes" id="UP000176705"/>
    </source>
</evidence>
<feature type="transmembrane region" description="Helical" evidence="8">
    <location>
        <begin position="26"/>
        <end position="43"/>
    </location>
</feature>
<keyword evidence="3" id="KW-0808">Transferase</keyword>
<dbReference type="AlphaFoldDB" id="A0A1G2LC15"/>
<dbReference type="InterPro" id="IPR045378">
    <property type="entry name" value="LNT_N"/>
</dbReference>
<dbReference type="STRING" id="1802280.A3B37_01375"/>
<feature type="transmembrane region" description="Helical" evidence="8">
    <location>
        <begin position="462"/>
        <end position="480"/>
    </location>
</feature>
<dbReference type="Pfam" id="PF20154">
    <property type="entry name" value="LNT_N"/>
    <property type="match status" value="1"/>
</dbReference>
<feature type="transmembrane region" description="Helical" evidence="8">
    <location>
        <begin position="92"/>
        <end position="114"/>
    </location>
</feature>
<dbReference type="Proteomes" id="UP000176705">
    <property type="component" value="Unassembled WGS sequence"/>
</dbReference>
<comment type="subcellular location">
    <subcellularLocation>
        <location evidence="1">Cell membrane</location>
        <topology evidence="1">Multi-pass membrane protein</topology>
    </subcellularLocation>
</comment>
<evidence type="ECO:0000256" key="5">
    <source>
        <dbReference type="ARBA" id="ARBA00022989"/>
    </source>
</evidence>
<dbReference type="GO" id="GO:0042158">
    <property type="term" value="P:lipoprotein biosynthetic process"/>
    <property type="evidence" value="ECO:0007669"/>
    <property type="project" value="InterPro"/>
</dbReference>
<dbReference type="SUPFAM" id="SSF56317">
    <property type="entry name" value="Carbon-nitrogen hydrolase"/>
    <property type="match status" value="1"/>
</dbReference>
<sequence>MRVFLREHSLLAASVGLVIVSYESSAVGWLAVVGLAGFLYWLFRQERAKTAFWGGFAFGFLTLGANIRWFLAARPEEWAGIGSESTAFFLKVFVWFGLAAILALGVALFSVAFVALRSRKWFDLAFIPSLWVLFEYARNWFFVFASWGDQSVLMPNWAFGALGYAFIGTPLAFLSRAVGLYGLSFVGAALAALASFAYLRYRFGERKAALWGAALLGGALALLFAVSFALKSAPLTRGPPIRVGLLQTEFAPPAFYTRSLAAMVAEDARSGKLAEPLDLAVFPEGSQLFVYAYTGLEREVLDRLFGGNGGALITSAARVADGGRFNQILYRDSNGATLAAQDKYFLIPTGEFMPWLLQWLLQGLGRQEDLRRFESLRAVTRGAAPEQTVALGGYRVGSVSCSGIISPEMYRGLVAGGANVLVNAASQGIFRGSPFFLSQAEIYARFQAVSLARPFLQSSQGGFAYIIGASGALIAKPASLESAVLYGSVEPVSTVTPFARFGHAPILLLSSAVVAAVLGLRMKIRFRT</sequence>
<keyword evidence="5 8" id="KW-1133">Transmembrane helix</keyword>
<evidence type="ECO:0000256" key="6">
    <source>
        <dbReference type="ARBA" id="ARBA00023136"/>
    </source>
</evidence>
<dbReference type="Gene3D" id="3.60.110.10">
    <property type="entry name" value="Carbon-nitrogen hydrolase"/>
    <property type="match status" value="1"/>
</dbReference>
<reference evidence="10 11" key="1">
    <citation type="journal article" date="2016" name="Nat. Commun.">
        <title>Thousands of microbial genomes shed light on interconnected biogeochemical processes in an aquifer system.</title>
        <authorList>
            <person name="Anantharaman K."/>
            <person name="Brown C.T."/>
            <person name="Hug L.A."/>
            <person name="Sharon I."/>
            <person name="Castelle C.J."/>
            <person name="Probst A.J."/>
            <person name="Thomas B.C."/>
            <person name="Singh A."/>
            <person name="Wilkins M.J."/>
            <person name="Karaoz U."/>
            <person name="Brodie E.L."/>
            <person name="Williams K.H."/>
            <person name="Hubbard S.S."/>
            <person name="Banfield J.F."/>
        </authorList>
    </citation>
    <scope>NUCLEOTIDE SEQUENCE [LARGE SCALE GENOMIC DNA]</scope>
</reference>
<dbReference type="PANTHER" id="PTHR38686">
    <property type="entry name" value="APOLIPOPROTEIN N-ACYLTRANSFERASE"/>
    <property type="match status" value="1"/>
</dbReference>
<proteinExistence type="predicted"/>
<feature type="transmembrane region" description="Helical" evidence="8">
    <location>
        <begin position="157"/>
        <end position="174"/>
    </location>
</feature>
<keyword evidence="4 8" id="KW-0812">Transmembrane</keyword>
<evidence type="ECO:0000256" key="2">
    <source>
        <dbReference type="ARBA" id="ARBA00022475"/>
    </source>
</evidence>
<feature type="transmembrane region" description="Helical" evidence="8">
    <location>
        <begin position="500"/>
        <end position="520"/>
    </location>
</feature>
<keyword evidence="7" id="KW-0012">Acyltransferase</keyword>
<dbReference type="EMBL" id="MHQS01000006">
    <property type="protein sequence ID" value="OHA09175.1"/>
    <property type="molecule type" value="Genomic_DNA"/>
</dbReference>
<keyword evidence="6 8" id="KW-0472">Membrane</keyword>
<evidence type="ECO:0000256" key="7">
    <source>
        <dbReference type="ARBA" id="ARBA00023315"/>
    </source>
</evidence>
<name>A0A1G2LC15_9BACT</name>
<evidence type="ECO:0000256" key="4">
    <source>
        <dbReference type="ARBA" id="ARBA00022692"/>
    </source>
</evidence>
<protein>
    <recommendedName>
        <fullName evidence="9">CN hydrolase domain-containing protein</fullName>
    </recommendedName>
</protein>
<evidence type="ECO:0000313" key="10">
    <source>
        <dbReference type="EMBL" id="OHA09175.1"/>
    </source>
</evidence>
<feature type="transmembrane region" description="Helical" evidence="8">
    <location>
        <begin position="181"/>
        <end position="199"/>
    </location>
</feature>
<dbReference type="InterPro" id="IPR003010">
    <property type="entry name" value="C-N_Hydrolase"/>
</dbReference>
<feature type="transmembrane region" description="Helical" evidence="8">
    <location>
        <begin position="50"/>
        <end position="72"/>
    </location>
</feature>
<evidence type="ECO:0000256" key="8">
    <source>
        <dbReference type="SAM" id="Phobius"/>
    </source>
</evidence>
<evidence type="ECO:0000259" key="9">
    <source>
        <dbReference type="PROSITE" id="PS50263"/>
    </source>
</evidence>
<feature type="domain" description="CN hydrolase" evidence="9">
    <location>
        <begin position="241"/>
        <end position="491"/>
    </location>
</feature>
<dbReference type="PANTHER" id="PTHR38686:SF1">
    <property type="entry name" value="APOLIPOPROTEIN N-ACYLTRANSFERASE"/>
    <property type="match status" value="1"/>
</dbReference>
<dbReference type="GO" id="GO:0016410">
    <property type="term" value="F:N-acyltransferase activity"/>
    <property type="evidence" value="ECO:0007669"/>
    <property type="project" value="InterPro"/>
</dbReference>
<gene>
    <name evidence="10" type="ORF">A3B37_01375</name>
</gene>
<feature type="transmembrane region" description="Helical" evidence="8">
    <location>
        <begin position="121"/>
        <end position="137"/>
    </location>
</feature>
<evidence type="ECO:0000256" key="1">
    <source>
        <dbReference type="ARBA" id="ARBA00004651"/>
    </source>
</evidence>
<comment type="caution">
    <text evidence="10">The sequence shown here is derived from an EMBL/GenBank/DDBJ whole genome shotgun (WGS) entry which is preliminary data.</text>
</comment>
<organism evidence="10 11">
    <name type="scientific">Candidatus Sungbacteria bacterium RIFCSPLOWO2_01_FULL_59_16</name>
    <dbReference type="NCBI Taxonomy" id="1802280"/>
    <lineage>
        <taxon>Bacteria</taxon>
        <taxon>Candidatus Sungiibacteriota</taxon>
    </lineage>
</organism>
<keyword evidence="2" id="KW-1003">Cell membrane</keyword>
<dbReference type="InterPro" id="IPR004563">
    <property type="entry name" value="Apolipo_AcylTrfase"/>
</dbReference>
<dbReference type="InterPro" id="IPR036526">
    <property type="entry name" value="C-N_Hydrolase_sf"/>
</dbReference>
<feature type="transmembrane region" description="Helical" evidence="8">
    <location>
        <begin position="211"/>
        <end position="230"/>
    </location>
</feature>
<accession>A0A1G2LC15</accession>
<dbReference type="GO" id="GO:0005886">
    <property type="term" value="C:plasma membrane"/>
    <property type="evidence" value="ECO:0007669"/>
    <property type="project" value="UniProtKB-SubCell"/>
</dbReference>
<dbReference type="PROSITE" id="PS50263">
    <property type="entry name" value="CN_HYDROLASE"/>
    <property type="match status" value="1"/>
</dbReference>
<evidence type="ECO:0000256" key="3">
    <source>
        <dbReference type="ARBA" id="ARBA00022679"/>
    </source>
</evidence>